<dbReference type="EMBL" id="BLLF01003458">
    <property type="protein sequence ID" value="GFH27393.1"/>
    <property type="molecule type" value="Genomic_DNA"/>
</dbReference>
<comment type="caution">
    <text evidence="2">The sequence shown here is derived from an EMBL/GenBank/DDBJ whole genome shotgun (WGS) entry which is preliminary data.</text>
</comment>
<keyword evidence="3" id="KW-1185">Reference proteome</keyword>
<protein>
    <submittedName>
        <fullName evidence="2">Uncharacterized protein</fullName>
    </submittedName>
</protein>
<gene>
    <name evidence="2" type="ORF">HaLaN_25706</name>
</gene>
<organism evidence="2 3">
    <name type="scientific">Haematococcus lacustris</name>
    <name type="common">Green alga</name>
    <name type="synonym">Haematococcus pluvialis</name>
    <dbReference type="NCBI Taxonomy" id="44745"/>
    <lineage>
        <taxon>Eukaryota</taxon>
        <taxon>Viridiplantae</taxon>
        <taxon>Chlorophyta</taxon>
        <taxon>core chlorophytes</taxon>
        <taxon>Chlorophyceae</taxon>
        <taxon>CS clade</taxon>
        <taxon>Chlamydomonadales</taxon>
        <taxon>Haematococcaceae</taxon>
        <taxon>Haematococcus</taxon>
    </lineage>
</organism>
<feature type="non-terminal residue" evidence="2">
    <location>
        <position position="1"/>
    </location>
</feature>
<dbReference type="Proteomes" id="UP000485058">
    <property type="component" value="Unassembled WGS sequence"/>
</dbReference>
<sequence length="188" mass="19693">MRTNRCCSTGLAMSLALFALSLTQATCSRSLSADGAAWDGTLELAVDAELGKLHVFLRTTVGQGPTGQQLTRTLTLTNWEDFSGQQRWTSGSRVRVLGTSDPNFPVRITATSVTLLAAATSHWANRFNVPDAGGYAANNKSSAGSSSGFEQGARRQAAAVRPGLKVLVVRPKFPAGCWAGSGATCSKA</sequence>
<feature type="signal peptide" evidence="1">
    <location>
        <begin position="1"/>
        <end position="25"/>
    </location>
</feature>
<feature type="chain" id="PRO_5025526860" evidence="1">
    <location>
        <begin position="26"/>
        <end position="188"/>
    </location>
</feature>
<keyword evidence="1" id="KW-0732">Signal</keyword>
<proteinExistence type="predicted"/>
<feature type="non-terminal residue" evidence="2">
    <location>
        <position position="188"/>
    </location>
</feature>
<reference evidence="2 3" key="1">
    <citation type="submission" date="2020-02" db="EMBL/GenBank/DDBJ databases">
        <title>Draft genome sequence of Haematococcus lacustris strain NIES-144.</title>
        <authorList>
            <person name="Morimoto D."/>
            <person name="Nakagawa S."/>
            <person name="Yoshida T."/>
            <person name="Sawayama S."/>
        </authorList>
    </citation>
    <scope>NUCLEOTIDE SEQUENCE [LARGE SCALE GENOMIC DNA]</scope>
    <source>
        <strain evidence="2 3">NIES-144</strain>
    </source>
</reference>
<name>A0A699ZXL3_HAELA</name>
<evidence type="ECO:0000313" key="2">
    <source>
        <dbReference type="EMBL" id="GFH27393.1"/>
    </source>
</evidence>
<evidence type="ECO:0000313" key="3">
    <source>
        <dbReference type="Proteomes" id="UP000485058"/>
    </source>
</evidence>
<evidence type="ECO:0000256" key="1">
    <source>
        <dbReference type="SAM" id="SignalP"/>
    </source>
</evidence>
<accession>A0A699ZXL3</accession>
<dbReference type="AlphaFoldDB" id="A0A699ZXL3"/>